<dbReference type="AlphaFoldDB" id="T2IMJ3"/>
<dbReference type="EMBL" id="CAQL01000073">
    <property type="protein sequence ID" value="CCQ53997.1"/>
    <property type="molecule type" value="Genomic_DNA"/>
</dbReference>
<dbReference type="Gene3D" id="3.30.160.250">
    <property type="match status" value="1"/>
</dbReference>
<dbReference type="InterPro" id="IPR051404">
    <property type="entry name" value="TA_system_antitoxin"/>
</dbReference>
<protein>
    <recommendedName>
        <fullName evidence="1">HicB-like antitoxin of toxin-antitoxin system domain-containing protein</fullName>
    </recommendedName>
</protein>
<sequence>MSNFSQDNTRIQSVSVISATEIAEGWSANPMRQVVLYKDEDNYWIVECPSLKGCVSQGNTKEEALANIKEAITGYIAALEEDNLPIPEENLATPNLVW</sequence>
<comment type="caution">
    <text evidence="2">The sequence shown here is derived from an EMBL/GenBank/DDBJ whole genome shotgun (WGS) entry which is preliminary data.</text>
</comment>
<organism evidence="2 3">
    <name type="scientific">Crocosphaera watsonii WH 0005</name>
    <dbReference type="NCBI Taxonomy" id="423472"/>
    <lineage>
        <taxon>Bacteria</taxon>
        <taxon>Bacillati</taxon>
        <taxon>Cyanobacteriota</taxon>
        <taxon>Cyanophyceae</taxon>
        <taxon>Oscillatoriophycideae</taxon>
        <taxon>Chroococcales</taxon>
        <taxon>Aphanothecaceae</taxon>
        <taxon>Crocosphaera</taxon>
    </lineage>
</organism>
<dbReference type="SUPFAM" id="SSF143100">
    <property type="entry name" value="TTHA1013/TTHA0281-like"/>
    <property type="match status" value="1"/>
</dbReference>
<dbReference type="Proteomes" id="UP000017981">
    <property type="component" value="Unassembled WGS sequence"/>
</dbReference>
<evidence type="ECO:0000313" key="2">
    <source>
        <dbReference type="EMBL" id="CCQ53997.1"/>
    </source>
</evidence>
<feature type="domain" description="HicB-like antitoxin of toxin-antitoxin system" evidence="1">
    <location>
        <begin position="34"/>
        <end position="88"/>
    </location>
</feature>
<evidence type="ECO:0000259" key="1">
    <source>
        <dbReference type="Pfam" id="PF15919"/>
    </source>
</evidence>
<dbReference type="PANTHER" id="PTHR34504">
    <property type="entry name" value="ANTITOXIN HICB"/>
    <property type="match status" value="1"/>
</dbReference>
<name>T2IMJ3_CROWT</name>
<evidence type="ECO:0000313" key="3">
    <source>
        <dbReference type="Proteomes" id="UP000017981"/>
    </source>
</evidence>
<proteinExistence type="predicted"/>
<gene>
    <name evidence="2" type="ORF">CWATWH0005_5003</name>
</gene>
<reference evidence="2 3" key="1">
    <citation type="submission" date="2013-01" db="EMBL/GenBank/DDBJ databases">
        <authorList>
            <person name="Bench S."/>
        </authorList>
    </citation>
    <scope>NUCLEOTIDE SEQUENCE [LARGE SCALE GENOMIC DNA]</scope>
    <source>
        <strain evidence="2 3">WH 0005</strain>
    </source>
</reference>
<dbReference type="Pfam" id="PF15919">
    <property type="entry name" value="HicB_lk_antitox"/>
    <property type="match status" value="1"/>
</dbReference>
<dbReference type="InterPro" id="IPR031807">
    <property type="entry name" value="HicB-like"/>
</dbReference>
<dbReference type="InterPro" id="IPR035069">
    <property type="entry name" value="TTHA1013/TTHA0281-like"/>
</dbReference>
<accession>T2IMJ3</accession>
<reference evidence="2 3" key="2">
    <citation type="submission" date="2013-09" db="EMBL/GenBank/DDBJ databases">
        <title>Whole genome comparison of six Crocosphaera watsonii strains with differing phenotypes.</title>
        <authorList>
            <person name="Bench S.R."/>
            <person name="Heller P."/>
            <person name="Frank I."/>
            <person name="Arciniega M."/>
            <person name="Shilova I.N."/>
            <person name="Zehr J.P."/>
        </authorList>
    </citation>
    <scope>NUCLEOTIDE SEQUENCE [LARGE SCALE GENOMIC DNA]</scope>
    <source>
        <strain evidence="2 3">WH 0005</strain>
    </source>
</reference>
<dbReference type="PANTHER" id="PTHR34504:SF2">
    <property type="entry name" value="UPF0150 PROTEIN SSL0259"/>
    <property type="match status" value="1"/>
</dbReference>